<evidence type="ECO:0000256" key="6">
    <source>
        <dbReference type="ARBA" id="ARBA00022989"/>
    </source>
</evidence>
<evidence type="ECO:0000256" key="2">
    <source>
        <dbReference type="ARBA" id="ARBA00010867"/>
    </source>
</evidence>
<comment type="subunit">
    <text evidence="9">Component of the TIM23 complex.</text>
</comment>
<dbReference type="AlphaFoldDB" id="A0A4Y7QMB5"/>
<dbReference type="InterPro" id="IPR038552">
    <property type="entry name" value="Tim21_IMS_sf"/>
</dbReference>
<keyword evidence="9" id="KW-0653">Protein transport</keyword>
<dbReference type="OrthoDB" id="436405at2759"/>
<keyword evidence="12" id="KW-1185">Reference proteome</keyword>
<reference evidence="11 12" key="1">
    <citation type="submission" date="2018-06" db="EMBL/GenBank/DDBJ databases">
        <title>A transcriptomic atlas of mushroom development highlights an independent origin of complex multicellularity.</title>
        <authorList>
            <consortium name="DOE Joint Genome Institute"/>
            <person name="Krizsan K."/>
            <person name="Almasi E."/>
            <person name="Merenyi Z."/>
            <person name="Sahu N."/>
            <person name="Viragh M."/>
            <person name="Koszo T."/>
            <person name="Mondo S."/>
            <person name="Kiss B."/>
            <person name="Balint B."/>
            <person name="Kues U."/>
            <person name="Barry K."/>
            <person name="Hegedus J.C."/>
            <person name="Henrissat B."/>
            <person name="Johnson J."/>
            <person name="Lipzen A."/>
            <person name="Ohm R."/>
            <person name="Nagy I."/>
            <person name="Pangilinan J."/>
            <person name="Yan J."/>
            <person name="Xiong Y."/>
            <person name="Grigoriev I.V."/>
            <person name="Hibbett D.S."/>
            <person name="Nagy L.G."/>
        </authorList>
    </citation>
    <scope>NUCLEOTIDE SEQUENCE [LARGE SCALE GENOMIC DNA]</scope>
    <source>
        <strain evidence="11 12">SZMC22713</strain>
    </source>
</reference>
<feature type="transmembrane region" description="Helical" evidence="9">
    <location>
        <begin position="104"/>
        <end position="122"/>
    </location>
</feature>
<feature type="compositionally biased region" description="Basic residues" evidence="10">
    <location>
        <begin position="168"/>
        <end position="177"/>
    </location>
</feature>
<feature type="region of interest" description="Disordered" evidence="10">
    <location>
        <begin position="158"/>
        <end position="180"/>
    </location>
</feature>
<keyword evidence="4 9" id="KW-0812">Transmembrane</keyword>
<dbReference type="VEuPathDB" id="FungiDB:BD410DRAFT_893722"/>
<organism evidence="11 12">
    <name type="scientific">Rickenella mellea</name>
    <dbReference type="NCBI Taxonomy" id="50990"/>
    <lineage>
        <taxon>Eukaryota</taxon>
        <taxon>Fungi</taxon>
        <taxon>Dikarya</taxon>
        <taxon>Basidiomycota</taxon>
        <taxon>Agaricomycotina</taxon>
        <taxon>Agaricomycetes</taxon>
        <taxon>Hymenochaetales</taxon>
        <taxon>Rickenellaceae</taxon>
        <taxon>Rickenella</taxon>
    </lineage>
</organism>
<dbReference type="Gene3D" id="3.10.450.320">
    <property type="entry name" value="Mitochondrial import inner membrane translocase subunit Tim21"/>
    <property type="match status" value="1"/>
</dbReference>
<keyword evidence="7 9" id="KW-0496">Mitochondrion</keyword>
<dbReference type="PANTHER" id="PTHR13032:SF6">
    <property type="entry name" value="MITOCHONDRIAL IMPORT INNER MEMBRANE TRANSLOCASE SUBUNIT TIM21"/>
    <property type="match status" value="1"/>
</dbReference>
<keyword evidence="8 9" id="KW-0472">Membrane</keyword>
<sequence length="371" mass="41732">MHVHVPRLPTVWLKAPRCSARYGCAAFNLKRRHYATHRDALPSSSSVLSQTLDQKHKSARGRDTVGPFTLGLIQPSLGDEAPVKKWDELSRGEKVARTAARSTNYTVILFGAGLTAILAYALTSELFSRNSPTVLYGEACERIKTSSKVAQYLQSPLSFHNNPPSSTRPRHRNHHVSSHIAVDSSGREHLLLNFYVRGSAPGSSREDSKDDSYFDRIQSTLSTLPDITWEEVTSWTTAAYRNAADRMKSLFRYLSGEPSTPPTRVTMPDVHSGRETHIGRPSKEDEGSWWSLAGVFGGLRRKQTDKTQTAAVLGKFGEGEVHADLVKDEHGTFQWRYILIDFPNSRHRQPTRMYVEQRSDVRDAESVVRWN</sequence>
<evidence type="ECO:0000256" key="1">
    <source>
        <dbReference type="ARBA" id="ARBA00004304"/>
    </source>
</evidence>
<keyword evidence="9" id="KW-0813">Transport</keyword>
<dbReference type="Pfam" id="PF08294">
    <property type="entry name" value="TIM21"/>
    <property type="match status" value="1"/>
</dbReference>
<gene>
    <name evidence="11" type="ORF">BD410DRAFT_893722</name>
</gene>
<feature type="region of interest" description="Disordered" evidence="10">
    <location>
        <begin position="258"/>
        <end position="285"/>
    </location>
</feature>
<protein>
    <recommendedName>
        <fullName evidence="3 9">Mitochondrial import inner membrane translocase subunit Tim21</fullName>
    </recommendedName>
</protein>
<evidence type="ECO:0000313" key="12">
    <source>
        <dbReference type="Proteomes" id="UP000294933"/>
    </source>
</evidence>
<dbReference type="GO" id="GO:0030150">
    <property type="term" value="P:protein import into mitochondrial matrix"/>
    <property type="evidence" value="ECO:0007669"/>
    <property type="project" value="UniProtKB-UniRule"/>
</dbReference>
<dbReference type="EMBL" id="ML170157">
    <property type="protein sequence ID" value="TDL28783.1"/>
    <property type="molecule type" value="Genomic_DNA"/>
</dbReference>
<evidence type="ECO:0000256" key="5">
    <source>
        <dbReference type="ARBA" id="ARBA00022946"/>
    </source>
</evidence>
<evidence type="ECO:0000256" key="8">
    <source>
        <dbReference type="ARBA" id="ARBA00023136"/>
    </source>
</evidence>
<dbReference type="PANTHER" id="PTHR13032">
    <property type="entry name" value="MITOCHONDRIAL IMPORT INNER MEMBRANE TRANSLOCASE SUBUNIT TIM21"/>
    <property type="match status" value="1"/>
</dbReference>
<feature type="compositionally biased region" description="Basic and acidic residues" evidence="10">
    <location>
        <begin position="271"/>
        <end position="285"/>
    </location>
</feature>
<feature type="compositionally biased region" description="Polar residues" evidence="10">
    <location>
        <begin position="158"/>
        <end position="167"/>
    </location>
</feature>
<evidence type="ECO:0000256" key="4">
    <source>
        <dbReference type="ARBA" id="ARBA00022692"/>
    </source>
</evidence>
<name>A0A4Y7QMB5_9AGAM</name>
<keyword evidence="9" id="KW-0811">Translocation</keyword>
<dbReference type="STRING" id="50990.A0A4Y7QMB5"/>
<comment type="subcellular location">
    <subcellularLocation>
        <location evidence="9">Mitochondrion inner membrane</location>
        <topology evidence="9">Single-pass membrane protein</topology>
    </subcellularLocation>
    <subcellularLocation>
        <location evidence="1">Mitochondrion membrane</location>
        <topology evidence="1">Single-pass membrane protein</topology>
    </subcellularLocation>
</comment>
<evidence type="ECO:0000256" key="7">
    <source>
        <dbReference type="ARBA" id="ARBA00023128"/>
    </source>
</evidence>
<accession>A0A4Y7QMB5</accession>
<comment type="function">
    <text evidence="9">Essential component of the TIM23 complex, a complex that mediates the translocation of transit peptide-containing proteins across the mitochondrial inner membrane.</text>
</comment>
<dbReference type="GO" id="GO:0005744">
    <property type="term" value="C:TIM23 mitochondrial import inner membrane translocase complex"/>
    <property type="evidence" value="ECO:0007669"/>
    <property type="project" value="UniProtKB-UniRule"/>
</dbReference>
<proteinExistence type="inferred from homology"/>
<evidence type="ECO:0000313" key="11">
    <source>
        <dbReference type="EMBL" id="TDL28783.1"/>
    </source>
</evidence>
<dbReference type="Proteomes" id="UP000294933">
    <property type="component" value="Unassembled WGS sequence"/>
</dbReference>
<evidence type="ECO:0000256" key="10">
    <source>
        <dbReference type="SAM" id="MobiDB-lite"/>
    </source>
</evidence>
<keyword evidence="5" id="KW-0809">Transit peptide</keyword>
<keyword evidence="9" id="KW-0999">Mitochondrion inner membrane</keyword>
<dbReference type="InterPro" id="IPR013261">
    <property type="entry name" value="Tim21"/>
</dbReference>
<evidence type="ECO:0000256" key="9">
    <source>
        <dbReference type="RuleBase" id="RU367142"/>
    </source>
</evidence>
<keyword evidence="6 9" id="KW-1133">Transmembrane helix</keyword>
<comment type="similarity">
    <text evidence="2 9">Belongs to the TIM21 family.</text>
</comment>
<evidence type="ECO:0000256" key="3">
    <source>
        <dbReference type="ARBA" id="ARBA00020726"/>
    </source>
</evidence>